<comment type="caution">
    <text evidence="1">The sequence shown here is derived from an EMBL/GenBank/DDBJ whole genome shotgun (WGS) entry which is preliminary data.</text>
</comment>
<dbReference type="EMBL" id="CM042020">
    <property type="protein sequence ID" value="KAI3822601.1"/>
    <property type="molecule type" value="Genomic_DNA"/>
</dbReference>
<reference evidence="2" key="1">
    <citation type="journal article" date="2022" name="Mol. Ecol. Resour.">
        <title>The genomes of chicory, endive, great burdock and yacon provide insights into Asteraceae palaeo-polyploidization history and plant inulin production.</title>
        <authorList>
            <person name="Fan W."/>
            <person name="Wang S."/>
            <person name="Wang H."/>
            <person name="Wang A."/>
            <person name="Jiang F."/>
            <person name="Liu H."/>
            <person name="Zhao H."/>
            <person name="Xu D."/>
            <person name="Zhang Y."/>
        </authorList>
    </citation>
    <scope>NUCLEOTIDE SEQUENCE [LARGE SCALE GENOMIC DNA]</scope>
    <source>
        <strain evidence="2">cv. Yunnan</strain>
    </source>
</reference>
<keyword evidence="2" id="KW-1185">Reference proteome</keyword>
<dbReference type="Proteomes" id="UP001056120">
    <property type="component" value="Linkage Group LG03"/>
</dbReference>
<proteinExistence type="predicted"/>
<reference evidence="1 2" key="2">
    <citation type="journal article" date="2022" name="Mol. Ecol. Resour.">
        <title>The genomes of chicory, endive, great burdock and yacon provide insights into Asteraceae paleo-polyploidization history and plant inulin production.</title>
        <authorList>
            <person name="Fan W."/>
            <person name="Wang S."/>
            <person name="Wang H."/>
            <person name="Wang A."/>
            <person name="Jiang F."/>
            <person name="Liu H."/>
            <person name="Zhao H."/>
            <person name="Xu D."/>
            <person name="Zhang Y."/>
        </authorList>
    </citation>
    <scope>NUCLEOTIDE SEQUENCE [LARGE SCALE GENOMIC DNA]</scope>
    <source>
        <strain evidence="2">cv. Yunnan</strain>
        <tissue evidence="1">Leaves</tissue>
    </source>
</reference>
<accession>A0ACB9JRF3</accession>
<organism evidence="1 2">
    <name type="scientific">Smallanthus sonchifolius</name>
    <dbReference type="NCBI Taxonomy" id="185202"/>
    <lineage>
        <taxon>Eukaryota</taxon>
        <taxon>Viridiplantae</taxon>
        <taxon>Streptophyta</taxon>
        <taxon>Embryophyta</taxon>
        <taxon>Tracheophyta</taxon>
        <taxon>Spermatophyta</taxon>
        <taxon>Magnoliopsida</taxon>
        <taxon>eudicotyledons</taxon>
        <taxon>Gunneridae</taxon>
        <taxon>Pentapetalae</taxon>
        <taxon>asterids</taxon>
        <taxon>campanulids</taxon>
        <taxon>Asterales</taxon>
        <taxon>Asteraceae</taxon>
        <taxon>Asteroideae</taxon>
        <taxon>Heliantheae alliance</taxon>
        <taxon>Millerieae</taxon>
        <taxon>Smallanthus</taxon>
    </lineage>
</organism>
<protein>
    <submittedName>
        <fullName evidence="1">Uncharacterized protein</fullName>
    </submittedName>
</protein>
<evidence type="ECO:0000313" key="1">
    <source>
        <dbReference type="EMBL" id="KAI3822601.1"/>
    </source>
</evidence>
<sequence>MILADTKEYVGVYYGMNQWLPCNPHPHPHPHPHPTLPLFFKAFFLPWAIHRILYLSKFNRNSPSSTVNQ</sequence>
<evidence type="ECO:0000313" key="2">
    <source>
        <dbReference type="Proteomes" id="UP001056120"/>
    </source>
</evidence>
<name>A0ACB9JRF3_9ASTR</name>
<gene>
    <name evidence="1" type="ORF">L1987_10195</name>
</gene>